<protein>
    <submittedName>
        <fullName evidence="1">Uncharacterized protein</fullName>
    </submittedName>
</protein>
<proteinExistence type="predicted"/>
<reference evidence="1 2" key="1">
    <citation type="submission" date="2007-01" db="EMBL/GenBank/DDBJ databases">
        <authorList>
            <person name="Haygood M."/>
            <person name="Podell S."/>
            <person name="Anderson C."/>
            <person name="Hopkinson B."/>
            <person name="Roe K."/>
            <person name="Barbeau K."/>
            <person name="Gaasterland T."/>
            <person name="Ferriera S."/>
            <person name="Johnson J."/>
            <person name="Kravitz S."/>
            <person name="Beeson K."/>
            <person name="Sutton G."/>
            <person name="Rogers Y.-H."/>
            <person name="Friedman R."/>
            <person name="Frazier M."/>
            <person name="Venter J.C."/>
        </authorList>
    </citation>
    <scope>NUCLEOTIDE SEQUENCE [LARGE SCALE GENOMIC DNA]</scope>
    <source>
        <strain evidence="1 2">ATCC 23134</strain>
    </source>
</reference>
<organism evidence="1 2">
    <name type="scientific">Microscilla marina ATCC 23134</name>
    <dbReference type="NCBI Taxonomy" id="313606"/>
    <lineage>
        <taxon>Bacteria</taxon>
        <taxon>Pseudomonadati</taxon>
        <taxon>Bacteroidota</taxon>
        <taxon>Cytophagia</taxon>
        <taxon>Cytophagales</taxon>
        <taxon>Microscillaceae</taxon>
        <taxon>Microscilla</taxon>
    </lineage>
</organism>
<comment type="caution">
    <text evidence="1">The sequence shown here is derived from an EMBL/GenBank/DDBJ whole genome shotgun (WGS) entry which is preliminary data.</text>
</comment>
<evidence type="ECO:0000313" key="1">
    <source>
        <dbReference type="EMBL" id="EAY23930.1"/>
    </source>
</evidence>
<dbReference type="Proteomes" id="UP000004095">
    <property type="component" value="Unassembled WGS sequence"/>
</dbReference>
<accession>A2A0B4</accession>
<evidence type="ECO:0000313" key="2">
    <source>
        <dbReference type="Proteomes" id="UP000004095"/>
    </source>
</evidence>
<sequence length="52" mass="5922">MYFISLFLSFVDLTTLKMMLHKLSVSTIKLLLIPAFFSKGSLKSIFTALEHV</sequence>
<dbReference type="EMBL" id="AAWS01000096">
    <property type="protein sequence ID" value="EAY23930.1"/>
    <property type="molecule type" value="Genomic_DNA"/>
</dbReference>
<dbReference type="AlphaFoldDB" id="A2A0B4"/>
<keyword evidence="2" id="KW-1185">Reference proteome</keyword>
<gene>
    <name evidence="1" type="ORF">M23134_00360</name>
</gene>
<name>A2A0B4_MICM2</name>